<dbReference type="EMBL" id="JBBUTH010000003">
    <property type="protein sequence ID" value="MEK8050096.1"/>
    <property type="molecule type" value="Genomic_DNA"/>
</dbReference>
<reference evidence="3 4" key="1">
    <citation type="submission" date="2024-04" db="EMBL/GenBank/DDBJ databases">
        <title>Novel species of the genus Ideonella isolated from streams.</title>
        <authorList>
            <person name="Lu H."/>
        </authorList>
    </citation>
    <scope>NUCLEOTIDE SEQUENCE [LARGE SCALE GENOMIC DNA]</scope>
    <source>
        <strain evidence="3 4">DXS22W</strain>
    </source>
</reference>
<dbReference type="RefSeq" id="WP_341409763.1">
    <property type="nucleotide sequence ID" value="NZ_JBBUTH010000003.1"/>
</dbReference>
<dbReference type="SUPFAM" id="SSF53850">
    <property type="entry name" value="Periplasmic binding protein-like II"/>
    <property type="match status" value="1"/>
</dbReference>
<dbReference type="Proteomes" id="UP001365405">
    <property type="component" value="Unassembled WGS sequence"/>
</dbReference>
<evidence type="ECO:0000313" key="3">
    <source>
        <dbReference type="EMBL" id="MEK8050096.1"/>
    </source>
</evidence>
<keyword evidence="4" id="KW-1185">Reference proteome</keyword>
<dbReference type="Gene3D" id="3.40.190.10">
    <property type="entry name" value="Periplasmic binding protein-like II"/>
    <property type="match status" value="1"/>
</dbReference>
<dbReference type="Pfam" id="PF03401">
    <property type="entry name" value="TctC"/>
    <property type="match status" value="1"/>
</dbReference>
<keyword evidence="2" id="KW-0732">Signal</keyword>
<sequence length="329" mass="34279">MKASTVSTRHLAQRRRLLLGAAACLWRPALAAPAWPQRPVRLIVPTPAGGPSDVVARLVGQGLAGAWGQSVVVENRPGAAGALAAQAVLSAVPDGHTLLWVQASMAGLPMVQKQSPYRSLAEFTPVARMLHFGYALFASTALPVRTVPELQAWARQHPGQLNYATGTLGEFMVGVHVLSALGVQAERVPYKGGAQLMPDLMSGQVQLNCGPILSGLQHVRAGKLRALAVMLPQRSPLLPDVPTAAELGVPSADLPTWNAVVAPPGLPRELAARLAADLSAAVASPAVRDTLEQQGASAAGGTPAQLAQAIDSATDAWRSFVRTHDIAAE</sequence>
<proteinExistence type="inferred from homology"/>
<dbReference type="PANTHER" id="PTHR42928:SF5">
    <property type="entry name" value="BLR1237 PROTEIN"/>
    <property type="match status" value="1"/>
</dbReference>
<accession>A0ABU9CDY8</accession>
<evidence type="ECO:0000313" key="4">
    <source>
        <dbReference type="Proteomes" id="UP001365405"/>
    </source>
</evidence>
<dbReference type="CDD" id="cd07012">
    <property type="entry name" value="PBP2_Bug_TTT"/>
    <property type="match status" value="1"/>
</dbReference>
<dbReference type="PIRSF" id="PIRSF017082">
    <property type="entry name" value="YflP"/>
    <property type="match status" value="1"/>
</dbReference>
<comment type="similarity">
    <text evidence="1">Belongs to the UPF0065 (bug) family.</text>
</comment>
<name>A0ABU9CDY8_9BURK</name>
<dbReference type="InterPro" id="IPR042100">
    <property type="entry name" value="Bug_dom1"/>
</dbReference>
<dbReference type="InterPro" id="IPR005064">
    <property type="entry name" value="BUG"/>
</dbReference>
<evidence type="ECO:0000256" key="1">
    <source>
        <dbReference type="ARBA" id="ARBA00006987"/>
    </source>
</evidence>
<feature type="signal peptide" evidence="2">
    <location>
        <begin position="1"/>
        <end position="31"/>
    </location>
</feature>
<dbReference type="Gene3D" id="3.40.190.150">
    <property type="entry name" value="Bordetella uptake gene, domain 1"/>
    <property type="match status" value="1"/>
</dbReference>
<comment type="caution">
    <text evidence="3">The sequence shown here is derived from an EMBL/GenBank/DDBJ whole genome shotgun (WGS) entry which is preliminary data.</text>
</comment>
<protein>
    <submittedName>
        <fullName evidence="3">Tripartite tricarboxylate transporter substrate binding protein</fullName>
    </submittedName>
</protein>
<dbReference type="PANTHER" id="PTHR42928">
    <property type="entry name" value="TRICARBOXYLATE-BINDING PROTEIN"/>
    <property type="match status" value="1"/>
</dbReference>
<evidence type="ECO:0000256" key="2">
    <source>
        <dbReference type="SAM" id="SignalP"/>
    </source>
</evidence>
<gene>
    <name evidence="3" type="ORF">AACH10_07590</name>
</gene>
<feature type="chain" id="PRO_5047535761" evidence="2">
    <location>
        <begin position="32"/>
        <end position="329"/>
    </location>
</feature>
<organism evidence="3 4">
    <name type="scientific">Pseudaquabacterium inlustre</name>
    <dbReference type="NCBI Taxonomy" id="2984192"/>
    <lineage>
        <taxon>Bacteria</taxon>
        <taxon>Pseudomonadati</taxon>
        <taxon>Pseudomonadota</taxon>
        <taxon>Betaproteobacteria</taxon>
        <taxon>Burkholderiales</taxon>
        <taxon>Sphaerotilaceae</taxon>
        <taxon>Pseudaquabacterium</taxon>
    </lineage>
</organism>